<dbReference type="GO" id="GO:0005886">
    <property type="term" value="C:plasma membrane"/>
    <property type="evidence" value="ECO:0007669"/>
    <property type="project" value="TreeGrafter"/>
</dbReference>
<dbReference type="Pfam" id="PF07690">
    <property type="entry name" value="MFS_1"/>
    <property type="match status" value="1"/>
</dbReference>
<dbReference type="EMBL" id="JAACJN010000072">
    <property type="protein sequence ID" value="KAF5378981.1"/>
    <property type="molecule type" value="Genomic_DNA"/>
</dbReference>
<evidence type="ECO:0000256" key="5">
    <source>
        <dbReference type="SAM" id="MobiDB-lite"/>
    </source>
</evidence>
<feature type="transmembrane region" description="Helical" evidence="6">
    <location>
        <begin position="339"/>
        <end position="360"/>
    </location>
</feature>
<dbReference type="OrthoDB" id="3561359at2759"/>
<feature type="transmembrane region" description="Helical" evidence="6">
    <location>
        <begin position="101"/>
        <end position="123"/>
    </location>
</feature>
<dbReference type="InterPro" id="IPR020846">
    <property type="entry name" value="MFS_dom"/>
</dbReference>
<evidence type="ECO:0000313" key="8">
    <source>
        <dbReference type="EMBL" id="KAF5378981.1"/>
    </source>
</evidence>
<evidence type="ECO:0000256" key="4">
    <source>
        <dbReference type="ARBA" id="ARBA00023136"/>
    </source>
</evidence>
<name>A0A8H5M348_9AGAR</name>
<evidence type="ECO:0000256" key="2">
    <source>
        <dbReference type="ARBA" id="ARBA00022692"/>
    </source>
</evidence>
<feature type="region of interest" description="Disordered" evidence="5">
    <location>
        <begin position="1"/>
        <end position="31"/>
    </location>
</feature>
<accession>A0A8H5M348</accession>
<organism evidence="8 9">
    <name type="scientific">Collybiopsis confluens</name>
    <dbReference type="NCBI Taxonomy" id="2823264"/>
    <lineage>
        <taxon>Eukaryota</taxon>
        <taxon>Fungi</taxon>
        <taxon>Dikarya</taxon>
        <taxon>Basidiomycota</taxon>
        <taxon>Agaricomycotina</taxon>
        <taxon>Agaricomycetes</taxon>
        <taxon>Agaricomycetidae</taxon>
        <taxon>Agaricales</taxon>
        <taxon>Marasmiineae</taxon>
        <taxon>Omphalotaceae</taxon>
        <taxon>Collybiopsis</taxon>
    </lineage>
</organism>
<feature type="domain" description="Major facilitator superfamily (MFS) profile" evidence="7">
    <location>
        <begin position="57"/>
        <end position="498"/>
    </location>
</feature>
<sequence length="510" mass="55877">MSSSSSSTDSKSKTDLKGNGKATENQVETQVTQVVPLESGDDYEVDLEPHEHPQHKPLFIKWLIVAIIGISALCVTCASSAASFTETGVSRDFHVPKEVTILSITLFVIGMGFGASVFCDLSLRVRCQKYTVEASSTGPPSSSSQRLPSELLLLLTLATVHLVFRFLTGFSGSSFLSVAGGSVSDLFDNRSVGTPMAVYVLTPFVGPVVGPLFAGFVNQNTNWRWTYWVLIIWSFIQTVALFLLVPETYVPVLLKWKAEKLRKTTGDQNYYAPLDKRTQSMTQAILISCYRPFQLMFFERMALLLNTWSALIFGILYLTFQAFPIIFGKGHGFNVQEVGLSFIGIGIGMLAGVMTQPFFNRYLLRQAERAGGVLPPPEARLFAAEIGGICAPVALYWLAFTTYPSVHWIVPIIASVLFGFGIFLAFTSVLTYLVVAYRPIAASSMAANSAMRYSFAASFPLFAGQMYERLGTVGATALLAGLMTLAAPLPFIFRRIGADVRAKSRFANFK</sequence>
<dbReference type="Gene3D" id="1.20.1250.20">
    <property type="entry name" value="MFS general substrate transporter like domains"/>
    <property type="match status" value="1"/>
</dbReference>
<keyword evidence="3 6" id="KW-1133">Transmembrane helix</keyword>
<keyword evidence="4 6" id="KW-0472">Membrane</keyword>
<keyword evidence="2 6" id="KW-0812">Transmembrane</keyword>
<dbReference type="AlphaFoldDB" id="A0A8H5M348"/>
<evidence type="ECO:0000256" key="3">
    <source>
        <dbReference type="ARBA" id="ARBA00022989"/>
    </source>
</evidence>
<comment type="subcellular location">
    <subcellularLocation>
        <location evidence="1">Membrane</location>
        <topology evidence="1">Multi-pass membrane protein</topology>
    </subcellularLocation>
</comment>
<dbReference type="GO" id="GO:0022857">
    <property type="term" value="F:transmembrane transporter activity"/>
    <property type="evidence" value="ECO:0007669"/>
    <property type="project" value="InterPro"/>
</dbReference>
<feature type="transmembrane region" description="Helical" evidence="6">
    <location>
        <begin position="412"/>
        <end position="437"/>
    </location>
</feature>
<dbReference type="PANTHER" id="PTHR23502">
    <property type="entry name" value="MAJOR FACILITATOR SUPERFAMILY"/>
    <property type="match status" value="1"/>
</dbReference>
<evidence type="ECO:0000259" key="7">
    <source>
        <dbReference type="PROSITE" id="PS50850"/>
    </source>
</evidence>
<protein>
    <recommendedName>
        <fullName evidence="7">Major facilitator superfamily (MFS) profile domain-containing protein</fullName>
    </recommendedName>
</protein>
<dbReference type="Proteomes" id="UP000518752">
    <property type="component" value="Unassembled WGS sequence"/>
</dbReference>
<evidence type="ECO:0000256" key="1">
    <source>
        <dbReference type="ARBA" id="ARBA00004141"/>
    </source>
</evidence>
<dbReference type="FunFam" id="1.20.1250.20:FF:000082">
    <property type="entry name" value="MFS multidrug transporter, putative"/>
    <property type="match status" value="1"/>
</dbReference>
<evidence type="ECO:0000256" key="6">
    <source>
        <dbReference type="SAM" id="Phobius"/>
    </source>
</evidence>
<dbReference type="SUPFAM" id="SSF103473">
    <property type="entry name" value="MFS general substrate transporter"/>
    <property type="match status" value="1"/>
</dbReference>
<feature type="transmembrane region" description="Helical" evidence="6">
    <location>
        <begin position="196"/>
        <end position="218"/>
    </location>
</feature>
<feature type="transmembrane region" description="Helical" evidence="6">
    <location>
        <begin position="305"/>
        <end position="327"/>
    </location>
</feature>
<feature type="transmembrane region" description="Helical" evidence="6">
    <location>
        <begin position="225"/>
        <end position="245"/>
    </location>
</feature>
<feature type="transmembrane region" description="Helical" evidence="6">
    <location>
        <begin position="59"/>
        <end position="81"/>
    </location>
</feature>
<proteinExistence type="predicted"/>
<gene>
    <name evidence="8" type="ORF">D9757_009128</name>
</gene>
<reference evidence="8 9" key="1">
    <citation type="journal article" date="2020" name="ISME J.">
        <title>Uncovering the hidden diversity of litter-decomposition mechanisms in mushroom-forming fungi.</title>
        <authorList>
            <person name="Floudas D."/>
            <person name="Bentzer J."/>
            <person name="Ahren D."/>
            <person name="Johansson T."/>
            <person name="Persson P."/>
            <person name="Tunlid A."/>
        </authorList>
    </citation>
    <scope>NUCLEOTIDE SEQUENCE [LARGE SCALE GENOMIC DNA]</scope>
    <source>
        <strain evidence="8 9">CBS 406.79</strain>
    </source>
</reference>
<dbReference type="PROSITE" id="PS50850">
    <property type="entry name" value="MFS"/>
    <property type="match status" value="1"/>
</dbReference>
<dbReference type="InterPro" id="IPR036259">
    <property type="entry name" value="MFS_trans_sf"/>
</dbReference>
<keyword evidence="9" id="KW-1185">Reference proteome</keyword>
<feature type="transmembrane region" description="Helical" evidence="6">
    <location>
        <begin position="381"/>
        <end position="400"/>
    </location>
</feature>
<evidence type="ECO:0000313" key="9">
    <source>
        <dbReference type="Proteomes" id="UP000518752"/>
    </source>
</evidence>
<dbReference type="InterPro" id="IPR011701">
    <property type="entry name" value="MFS"/>
</dbReference>
<comment type="caution">
    <text evidence="8">The sequence shown here is derived from an EMBL/GenBank/DDBJ whole genome shotgun (WGS) entry which is preliminary data.</text>
</comment>
<feature type="transmembrane region" description="Helical" evidence="6">
    <location>
        <begin position="473"/>
        <end position="493"/>
    </location>
</feature>
<dbReference type="PANTHER" id="PTHR23502:SF7">
    <property type="entry name" value="DRUG_PROTON ANTIPORTER YHK8-RELATED"/>
    <property type="match status" value="1"/>
</dbReference>